<dbReference type="Pfam" id="PF19512">
    <property type="entry name" value="DUF6046"/>
    <property type="match status" value="1"/>
</dbReference>
<gene>
    <name evidence="2" type="ORF">CJD36_019840</name>
</gene>
<evidence type="ECO:0000259" key="1">
    <source>
        <dbReference type="Pfam" id="PF19512"/>
    </source>
</evidence>
<dbReference type="EMBL" id="PPSL01000006">
    <property type="protein sequence ID" value="PQJ09494.1"/>
    <property type="molecule type" value="Genomic_DNA"/>
</dbReference>
<dbReference type="RefSeq" id="WP_105040944.1">
    <property type="nucleotide sequence ID" value="NZ_PPSL01000006.1"/>
</dbReference>
<dbReference type="InterPro" id="IPR046109">
    <property type="entry name" value="DUF6046"/>
</dbReference>
<evidence type="ECO:0000313" key="3">
    <source>
        <dbReference type="Proteomes" id="UP000239872"/>
    </source>
</evidence>
<proteinExistence type="predicted"/>
<protein>
    <recommendedName>
        <fullName evidence="1">DUF6046 domain-containing protein</fullName>
    </recommendedName>
</protein>
<organism evidence="2 3">
    <name type="scientific">Flavipsychrobacter stenotrophus</name>
    <dbReference type="NCBI Taxonomy" id="2077091"/>
    <lineage>
        <taxon>Bacteria</taxon>
        <taxon>Pseudomonadati</taxon>
        <taxon>Bacteroidota</taxon>
        <taxon>Chitinophagia</taxon>
        <taxon>Chitinophagales</taxon>
        <taxon>Chitinophagaceae</taxon>
        <taxon>Flavipsychrobacter</taxon>
    </lineage>
</organism>
<reference evidence="2 3" key="1">
    <citation type="submission" date="2018-01" db="EMBL/GenBank/DDBJ databases">
        <title>A novel member of the phylum Bacteroidetes isolated from glacier ice.</title>
        <authorList>
            <person name="Liu Q."/>
            <person name="Xin Y.-H."/>
        </authorList>
    </citation>
    <scope>NUCLEOTIDE SEQUENCE [LARGE SCALE GENOMIC DNA]</scope>
    <source>
        <strain evidence="2 3">RB1R16</strain>
    </source>
</reference>
<accession>A0A2S7SRX0</accession>
<dbReference type="OrthoDB" id="1098595at2"/>
<evidence type="ECO:0000313" key="2">
    <source>
        <dbReference type="EMBL" id="PQJ09494.1"/>
    </source>
</evidence>
<keyword evidence="3" id="KW-1185">Reference proteome</keyword>
<name>A0A2S7SRX0_9BACT</name>
<dbReference type="Proteomes" id="UP000239872">
    <property type="component" value="Unassembled WGS sequence"/>
</dbReference>
<sequence>MSIQLSIAQLFSDVHGVDAGFEFAPVADVFSRKQYGDYGSPYYKKDQFGRDYYLPATVTFAGGGIVLPDGAVTSGLNVIWDLPFAVVAIDNTKTIIKTGMTEREGAVNQVVNINSYNINIKGLLIGKGNEYPEDLEKMLRDVFVSGSAMALRNVKTDIYLNGMGYNVIVESINIPAHPGVQHVVGYDLRLTSNSIFDLEEIG</sequence>
<feature type="domain" description="DUF6046" evidence="1">
    <location>
        <begin position="85"/>
        <end position="198"/>
    </location>
</feature>
<dbReference type="AlphaFoldDB" id="A0A2S7SRX0"/>
<comment type="caution">
    <text evidence="2">The sequence shown here is derived from an EMBL/GenBank/DDBJ whole genome shotgun (WGS) entry which is preliminary data.</text>
</comment>